<keyword evidence="2" id="KW-1185">Reference proteome</keyword>
<sequence>APLAMPTTLPSRADGNDQLKQDHQPVVGTGVVCLVCDSLLTSTRSGQGYYITNRLAAIERLAKFKLPQVRPKLECRPDLAQHVWRLLVLNTVVWLQWIGEWQSWLQQLPPRPSSLSMTSERFTSPKHGELPAPHQALTDVDPVWPPFLRHSVARLPIMFRQGIYQLTSEELGLEYALRQQPLVFPLQRLQKQSAQQDCIAFSPTTLAPADELHLQCALLFPWRAIGSVPAHSTIAPLGSEPPQSNAIPTDLDRSSSITLAQRSSEPTPPCVSLPGQFMPCYFAIPTQNKPTVGQGYLGMIPTALSTQTQSLSLDPNCAPRLIPLFDAFAIYGPNLGSQIYAYCLSHVAPKALTSQATLVDSYQMTGTQVMDSAALVRQACDPDQTYVSLGIKASPLGLGFAINLFRLHQYSIPLK</sequence>
<accession>A0A9W8B1L4</accession>
<dbReference type="OrthoDB" id="5577868at2759"/>
<evidence type="ECO:0000313" key="1">
    <source>
        <dbReference type="EMBL" id="KAJ1971129.1"/>
    </source>
</evidence>
<evidence type="ECO:0000313" key="2">
    <source>
        <dbReference type="Proteomes" id="UP001151582"/>
    </source>
</evidence>
<gene>
    <name evidence="1" type="ORF">H4R34_005842</name>
</gene>
<feature type="non-terminal residue" evidence="1">
    <location>
        <position position="1"/>
    </location>
</feature>
<dbReference type="EMBL" id="JANBQB010001495">
    <property type="protein sequence ID" value="KAJ1971129.1"/>
    <property type="molecule type" value="Genomic_DNA"/>
</dbReference>
<protein>
    <submittedName>
        <fullName evidence="1">Uncharacterized protein</fullName>
    </submittedName>
</protein>
<proteinExistence type="predicted"/>
<reference evidence="1" key="1">
    <citation type="submission" date="2022-07" db="EMBL/GenBank/DDBJ databases">
        <title>Phylogenomic reconstructions and comparative analyses of Kickxellomycotina fungi.</title>
        <authorList>
            <person name="Reynolds N.K."/>
            <person name="Stajich J.E."/>
            <person name="Barry K."/>
            <person name="Grigoriev I.V."/>
            <person name="Crous P."/>
            <person name="Smith M.E."/>
        </authorList>
    </citation>
    <scope>NUCLEOTIDE SEQUENCE</scope>
    <source>
        <strain evidence="1">RSA 567</strain>
    </source>
</reference>
<dbReference type="Proteomes" id="UP001151582">
    <property type="component" value="Unassembled WGS sequence"/>
</dbReference>
<organism evidence="1 2">
    <name type="scientific">Dimargaris verticillata</name>
    <dbReference type="NCBI Taxonomy" id="2761393"/>
    <lineage>
        <taxon>Eukaryota</taxon>
        <taxon>Fungi</taxon>
        <taxon>Fungi incertae sedis</taxon>
        <taxon>Zoopagomycota</taxon>
        <taxon>Kickxellomycotina</taxon>
        <taxon>Dimargaritomycetes</taxon>
        <taxon>Dimargaritales</taxon>
        <taxon>Dimargaritaceae</taxon>
        <taxon>Dimargaris</taxon>
    </lineage>
</organism>
<name>A0A9W8B1L4_9FUNG</name>
<dbReference type="AlphaFoldDB" id="A0A9W8B1L4"/>
<comment type="caution">
    <text evidence="1">The sequence shown here is derived from an EMBL/GenBank/DDBJ whole genome shotgun (WGS) entry which is preliminary data.</text>
</comment>